<dbReference type="GO" id="GO:0003697">
    <property type="term" value="F:single-stranded DNA binding"/>
    <property type="evidence" value="ECO:0007669"/>
    <property type="project" value="InterPro"/>
</dbReference>
<dbReference type="InterPro" id="IPR003738">
    <property type="entry name" value="SRAP"/>
</dbReference>
<feature type="region of interest" description="Disordered" evidence="1">
    <location>
        <begin position="54"/>
        <end position="73"/>
    </location>
</feature>
<dbReference type="SUPFAM" id="SSF143081">
    <property type="entry name" value="BB1717-like"/>
    <property type="match status" value="1"/>
</dbReference>
<evidence type="ECO:0000313" key="2">
    <source>
        <dbReference type="EMBL" id="UYV97979.1"/>
    </source>
</evidence>
<dbReference type="EMBL" id="CP101185">
    <property type="protein sequence ID" value="UYV97979.1"/>
    <property type="molecule type" value="Genomic_DNA"/>
</dbReference>
<organism evidence="2 3">
    <name type="scientific">Paenarthrobacter ureafaciens</name>
    <dbReference type="NCBI Taxonomy" id="37931"/>
    <lineage>
        <taxon>Bacteria</taxon>
        <taxon>Bacillati</taxon>
        <taxon>Actinomycetota</taxon>
        <taxon>Actinomycetes</taxon>
        <taxon>Micrococcales</taxon>
        <taxon>Micrococcaceae</taxon>
        <taxon>Paenarthrobacter</taxon>
    </lineage>
</organism>
<sequence length="73" mass="8011">MAATCMVLTTTTQDALGHVHDRSPVVIPKDMFNDWLNPDLPGMTAAVVRGSARMPHRSTLRSTQARSMADFRA</sequence>
<dbReference type="Proteomes" id="UP001163293">
    <property type="component" value="Chromosome"/>
</dbReference>
<evidence type="ECO:0000256" key="1">
    <source>
        <dbReference type="SAM" id="MobiDB-lite"/>
    </source>
</evidence>
<dbReference type="Gene3D" id="3.90.1680.10">
    <property type="entry name" value="SOS response associated peptidase-like"/>
    <property type="match status" value="1"/>
</dbReference>
<proteinExistence type="predicted"/>
<dbReference type="GO" id="GO:0106300">
    <property type="term" value="P:protein-DNA covalent cross-linking repair"/>
    <property type="evidence" value="ECO:0007669"/>
    <property type="project" value="InterPro"/>
</dbReference>
<keyword evidence="3" id="KW-1185">Reference proteome</keyword>
<dbReference type="AlphaFoldDB" id="A0AAX3EJK1"/>
<accession>A0AAX3EJK1</accession>
<dbReference type="Pfam" id="PF02586">
    <property type="entry name" value="SRAP"/>
    <property type="match status" value="1"/>
</dbReference>
<dbReference type="InterPro" id="IPR036590">
    <property type="entry name" value="SRAP-like"/>
</dbReference>
<reference evidence="2" key="1">
    <citation type="submission" date="2022-07" db="EMBL/GenBank/DDBJ databases">
        <authorList>
            <person name="Wu T."/>
        </authorList>
    </citation>
    <scope>NUCLEOTIDE SEQUENCE</scope>
    <source>
        <strain evidence="2">SD-1</strain>
    </source>
</reference>
<dbReference type="RefSeq" id="WP_259362790.1">
    <property type="nucleotide sequence ID" value="NZ_CP043010.1"/>
</dbReference>
<name>A0AAX3EJK1_PAEUR</name>
<evidence type="ECO:0000313" key="3">
    <source>
        <dbReference type="Proteomes" id="UP001163293"/>
    </source>
</evidence>
<gene>
    <name evidence="2" type="ORF">NL394_01655</name>
</gene>
<protein>
    <submittedName>
        <fullName evidence="2">SOS response-associated peptidase</fullName>
    </submittedName>
</protein>